<feature type="compositionally biased region" description="Basic residues" evidence="1">
    <location>
        <begin position="172"/>
        <end position="182"/>
    </location>
</feature>
<dbReference type="Proteomes" id="UP001633002">
    <property type="component" value="Unassembled WGS sequence"/>
</dbReference>
<dbReference type="AlphaFoldDB" id="A0ABD3GEM3"/>
<comment type="caution">
    <text evidence="2">The sequence shown here is derived from an EMBL/GenBank/DDBJ whole genome shotgun (WGS) entry which is preliminary data.</text>
</comment>
<feature type="region of interest" description="Disordered" evidence="1">
    <location>
        <begin position="1"/>
        <end position="20"/>
    </location>
</feature>
<sequence>MESAMESEMEDSVEDSENDVDEEGAMFNSILEEAGNRLDCGREFVQYIRRFDPERFVRYALPLPRYGRITSYSVECMKGALKPIRGFAPCRIAGHGKFAECGYLGPSTGRTLHSRDQIHSFTGLLFSVLTKRHKAADCPSAFHPARKHGRQPKRPTGPGPTNAQQTPMNTRQRQKRSWKPKTHAPQTLGEPSRRGLFQNNTDLGNHPQSKLMANSPSNWFTPLAVEEEDDNTASVLVATQLLLVSPTRPTLEAATSSANNANVLGKVVTARGTSARRQQKLTT</sequence>
<evidence type="ECO:0000256" key="1">
    <source>
        <dbReference type="SAM" id="MobiDB-lite"/>
    </source>
</evidence>
<feature type="compositionally biased region" description="Polar residues" evidence="1">
    <location>
        <begin position="159"/>
        <end position="171"/>
    </location>
</feature>
<organism evidence="2 3">
    <name type="scientific">Riccia sorocarpa</name>
    <dbReference type="NCBI Taxonomy" id="122646"/>
    <lineage>
        <taxon>Eukaryota</taxon>
        <taxon>Viridiplantae</taxon>
        <taxon>Streptophyta</taxon>
        <taxon>Embryophyta</taxon>
        <taxon>Marchantiophyta</taxon>
        <taxon>Marchantiopsida</taxon>
        <taxon>Marchantiidae</taxon>
        <taxon>Marchantiales</taxon>
        <taxon>Ricciaceae</taxon>
        <taxon>Riccia</taxon>
    </lineage>
</organism>
<accession>A0ABD3GEM3</accession>
<proteinExistence type="predicted"/>
<feature type="compositionally biased region" description="Polar residues" evidence="1">
    <location>
        <begin position="197"/>
        <end position="214"/>
    </location>
</feature>
<feature type="compositionally biased region" description="Basic residues" evidence="1">
    <location>
        <begin position="144"/>
        <end position="153"/>
    </location>
</feature>
<protein>
    <submittedName>
        <fullName evidence="2">Uncharacterized protein</fullName>
    </submittedName>
</protein>
<reference evidence="2 3" key="1">
    <citation type="submission" date="2024-09" db="EMBL/GenBank/DDBJ databases">
        <title>Chromosome-scale assembly of Riccia sorocarpa.</title>
        <authorList>
            <person name="Paukszto L."/>
        </authorList>
    </citation>
    <scope>NUCLEOTIDE SEQUENCE [LARGE SCALE GENOMIC DNA]</scope>
    <source>
        <strain evidence="2">LP-2024</strain>
        <tissue evidence="2">Aerial parts of the thallus</tissue>
    </source>
</reference>
<evidence type="ECO:0000313" key="2">
    <source>
        <dbReference type="EMBL" id="KAL3676209.1"/>
    </source>
</evidence>
<feature type="region of interest" description="Disordered" evidence="1">
    <location>
        <begin position="140"/>
        <end position="214"/>
    </location>
</feature>
<dbReference type="EMBL" id="JBJQOH010000008">
    <property type="protein sequence ID" value="KAL3676209.1"/>
    <property type="molecule type" value="Genomic_DNA"/>
</dbReference>
<evidence type="ECO:0000313" key="3">
    <source>
        <dbReference type="Proteomes" id="UP001633002"/>
    </source>
</evidence>
<name>A0ABD3GEM3_9MARC</name>
<gene>
    <name evidence="2" type="ORF">R1sor_026157</name>
</gene>
<keyword evidence="3" id="KW-1185">Reference proteome</keyword>